<sequence length="114" mass="13156">MSSNIVQPFQQPSGGESEKQSNAYWDDITMDAFIKVCVTETLAGNRPNSHFNKLGWKNVIKAFNNLTGRNYQYRQLKNKWSSLKKDWQLWNTLIGKETGLGWDPMRQTINASNE</sequence>
<evidence type="ECO:0000313" key="3">
    <source>
        <dbReference type="EMBL" id="WKA10932.1"/>
    </source>
</evidence>
<feature type="compositionally biased region" description="Polar residues" evidence="1">
    <location>
        <begin position="1"/>
        <end position="14"/>
    </location>
</feature>
<dbReference type="PANTHER" id="PTHR31704:SF37">
    <property type="entry name" value="HEAT SHOCK PROTEIN"/>
    <property type="match status" value="1"/>
</dbReference>
<evidence type="ECO:0000313" key="4">
    <source>
        <dbReference type="Proteomes" id="UP001227230"/>
    </source>
</evidence>
<dbReference type="InterPro" id="IPR024752">
    <property type="entry name" value="Myb/SANT-like_dom"/>
</dbReference>
<organism evidence="3 4">
    <name type="scientific">Vitis vinifera</name>
    <name type="common">Grape</name>
    <dbReference type="NCBI Taxonomy" id="29760"/>
    <lineage>
        <taxon>Eukaryota</taxon>
        <taxon>Viridiplantae</taxon>
        <taxon>Streptophyta</taxon>
        <taxon>Embryophyta</taxon>
        <taxon>Tracheophyta</taxon>
        <taxon>Spermatophyta</taxon>
        <taxon>Magnoliopsida</taxon>
        <taxon>eudicotyledons</taxon>
        <taxon>Gunneridae</taxon>
        <taxon>Pentapetalae</taxon>
        <taxon>rosids</taxon>
        <taxon>Vitales</taxon>
        <taxon>Vitaceae</taxon>
        <taxon>Viteae</taxon>
        <taxon>Vitis</taxon>
    </lineage>
</organism>
<feature type="region of interest" description="Disordered" evidence="1">
    <location>
        <begin position="1"/>
        <end position="21"/>
    </location>
</feature>
<feature type="domain" description="Myb/SANT-like" evidence="2">
    <location>
        <begin position="24"/>
        <end position="114"/>
    </location>
</feature>
<proteinExistence type="predicted"/>
<accession>A0ABY9DU98</accession>
<dbReference type="PANTHER" id="PTHR31704">
    <property type="entry name" value="MYB/SANT-LIKE DNA-BINDING DOMAIN PROTEIN-RELATED"/>
    <property type="match status" value="1"/>
</dbReference>
<dbReference type="Pfam" id="PF12776">
    <property type="entry name" value="Myb_DNA-bind_3"/>
    <property type="match status" value="1"/>
</dbReference>
<dbReference type="EMBL" id="CP126665">
    <property type="protein sequence ID" value="WKA10932.1"/>
    <property type="molecule type" value="Genomic_DNA"/>
</dbReference>
<dbReference type="Proteomes" id="UP001227230">
    <property type="component" value="Chromosome 18"/>
</dbReference>
<evidence type="ECO:0000259" key="2">
    <source>
        <dbReference type="Pfam" id="PF12776"/>
    </source>
</evidence>
<name>A0ABY9DU98_VITVI</name>
<protein>
    <recommendedName>
        <fullName evidence="2">Myb/SANT-like domain-containing protein</fullName>
    </recommendedName>
</protein>
<reference evidence="3 4" key="1">
    <citation type="journal article" date="2023" name="Hortic Res">
        <title>The complete reference genome for grapevine (Vitis vinifera L.) genetics and breeding.</title>
        <authorList>
            <person name="Shi X."/>
            <person name="Cao S."/>
            <person name="Wang X."/>
            <person name="Huang S."/>
            <person name="Wang Y."/>
            <person name="Liu Z."/>
            <person name="Liu W."/>
            <person name="Leng X."/>
            <person name="Peng Y."/>
            <person name="Wang N."/>
            <person name="Wang Y."/>
            <person name="Ma Z."/>
            <person name="Xu X."/>
            <person name="Zhang F."/>
            <person name="Xue H."/>
            <person name="Zhong H."/>
            <person name="Wang Y."/>
            <person name="Zhang K."/>
            <person name="Velt A."/>
            <person name="Avia K."/>
            <person name="Holtgrawe D."/>
            <person name="Grimplet J."/>
            <person name="Matus J.T."/>
            <person name="Ware D."/>
            <person name="Wu X."/>
            <person name="Wang H."/>
            <person name="Liu C."/>
            <person name="Fang Y."/>
            <person name="Rustenholz C."/>
            <person name="Cheng Z."/>
            <person name="Xiao H."/>
            <person name="Zhou Y."/>
        </authorList>
    </citation>
    <scope>NUCLEOTIDE SEQUENCE [LARGE SCALE GENOMIC DNA]</scope>
    <source>
        <strain evidence="4">cv. Pinot noir / PN40024</strain>
        <tissue evidence="3">Leaf</tissue>
    </source>
</reference>
<gene>
    <name evidence="3" type="ORF">VitviT2T_028475</name>
</gene>
<evidence type="ECO:0000256" key="1">
    <source>
        <dbReference type="SAM" id="MobiDB-lite"/>
    </source>
</evidence>
<keyword evidence="4" id="KW-1185">Reference proteome</keyword>